<dbReference type="Pfam" id="PF07282">
    <property type="entry name" value="Cas12f1-like_TNB"/>
    <property type="match status" value="1"/>
</dbReference>
<keyword evidence="4" id="KW-0233">DNA recombination</keyword>
<dbReference type="RefSeq" id="WP_096999715.1">
    <property type="nucleotide sequence ID" value="NZ_OBEI01000001.1"/>
</dbReference>
<dbReference type="AlphaFoldDB" id="A0A285N7V0"/>
<evidence type="ECO:0000256" key="1">
    <source>
        <dbReference type="ARBA" id="ARBA00008761"/>
    </source>
</evidence>
<protein>
    <submittedName>
        <fullName evidence="8">Transposase</fullName>
    </submittedName>
</protein>
<organism evidence="8 9">
    <name type="scientific">Persephonella hydrogeniphila</name>
    <dbReference type="NCBI Taxonomy" id="198703"/>
    <lineage>
        <taxon>Bacteria</taxon>
        <taxon>Pseudomonadati</taxon>
        <taxon>Aquificota</taxon>
        <taxon>Aquificia</taxon>
        <taxon>Aquificales</taxon>
        <taxon>Hydrogenothermaceae</taxon>
        <taxon>Persephonella</taxon>
    </lineage>
</organism>
<keyword evidence="9" id="KW-1185">Reference proteome</keyword>
<sequence>MSVTTLKKQKIKESLKKTKEKRRNQVPKVYQLKISYSNLNKDQKQWLEKVFLEAKWLYNYTVADIENRLNPQTEKLKQVEIKTPNGYEKREITCLSSQMKQGILDRIKKNLSNLSKAKQKGIKVGKLKFKSDYKNIPLKQNGITFKVLKDKNRVKIQGLKKPFRVLGLHQIPENSDIAKAELIKKPDGYYIYLTCYIDKNQIKKEKIKKPIAIDFGIKHQLTLSNGIKIKYSIEETKRLKRLQKKLTKQKKGSKNYFKTRYKIQREHQKIYNRRKDIQNKIFSLLKRYEHVLIQDEAIKQWHSGLFGKQIQNTGIGGIISRLKNNLETLISVDRYEATTKICSNCGNRKEDITLSDRTYRCENCGLVIDRDLNSTINILKIGLSKVETTTIKNLPTDCGKVTPVERKASARILESNPYIRVSYASVKQEAPNFS</sequence>
<dbReference type="EMBL" id="OBEI01000001">
    <property type="protein sequence ID" value="SNZ04046.1"/>
    <property type="molecule type" value="Genomic_DNA"/>
</dbReference>
<evidence type="ECO:0000256" key="2">
    <source>
        <dbReference type="ARBA" id="ARBA00022578"/>
    </source>
</evidence>
<evidence type="ECO:0000313" key="8">
    <source>
        <dbReference type="EMBL" id="SNZ04046.1"/>
    </source>
</evidence>
<dbReference type="NCBIfam" id="NF040570">
    <property type="entry name" value="guided_TnpB"/>
    <property type="match status" value="1"/>
</dbReference>
<dbReference type="OrthoDB" id="9868at2"/>
<comment type="similarity">
    <text evidence="1">In the C-terminal section; belongs to the transposase 35 family.</text>
</comment>
<keyword evidence="2" id="KW-0815">Transposition</keyword>
<proteinExistence type="inferred from homology"/>
<feature type="domain" description="Probable transposase IS891/IS1136/IS1341" evidence="6">
    <location>
        <begin position="200"/>
        <end position="294"/>
    </location>
</feature>
<evidence type="ECO:0000313" key="9">
    <source>
        <dbReference type="Proteomes" id="UP000219036"/>
    </source>
</evidence>
<evidence type="ECO:0000256" key="3">
    <source>
        <dbReference type="ARBA" id="ARBA00023125"/>
    </source>
</evidence>
<dbReference type="SUPFAM" id="SSF57783">
    <property type="entry name" value="Zinc beta-ribbon"/>
    <property type="match status" value="1"/>
</dbReference>
<name>A0A285N7V0_9AQUI</name>
<evidence type="ECO:0000259" key="7">
    <source>
        <dbReference type="Pfam" id="PF07282"/>
    </source>
</evidence>
<gene>
    <name evidence="8" type="ORF">SAMN06265182_0539</name>
</gene>
<feature type="region of interest" description="Disordered" evidence="5">
    <location>
        <begin position="1"/>
        <end position="22"/>
    </location>
</feature>
<evidence type="ECO:0000256" key="4">
    <source>
        <dbReference type="ARBA" id="ARBA00023172"/>
    </source>
</evidence>
<reference evidence="9" key="1">
    <citation type="submission" date="2017-09" db="EMBL/GenBank/DDBJ databases">
        <authorList>
            <person name="Varghese N."/>
            <person name="Submissions S."/>
        </authorList>
    </citation>
    <scope>NUCLEOTIDE SEQUENCE [LARGE SCALE GENOMIC DNA]</scope>
    <source>
        <strain evidence="9">DSM 15103</strain>
    </source>
</reference>
<dbReference type="InterPro" id="IPR010095">
    <property type="entry name" value="Cas12f1-like_TNB"/>
</dbReference>
<feature type="domain" description="Cas12f1-like TNB" evidence="7">
    <location>
        <begin position="328"/>
        <end position="378"/>
    </location>
</feature>
<dbReference type="Proteomes" id="UP000219036">
    <property type="component" value="Unassembled WGS sequence"/>
</dbReference>
<dbReference type="GO" id="GO:0032196">
    <property type="term" value="P:transposition"/>
    <property type="evidence" value="ECO:0007669"/>
    <property type="project" value="UniProtKB-KW"/>
</dbReference>
<dbReference type="GO" id="GO:0003677">
    <property type="term" value="F:DNA binding"/>
    <property type="evidence" value="ECO:0007669"/>
    <property type="project" value="UniProtKB-KW"/>
</dbReference>
<accession>A0A285N7V0</accession>
<dbReference type="GO" id="GO:0006310">
    <property type="term" value="P:DNA recombination"/>
    <property type="evidence" value="ECO:0007669"/>
    <property type="project" value="UniProtKB-KW"/>
</dbReference>
<keyword evidence="3" id="KW-0238">DNA-binding</keyword>
<evidence type="ECO:0000256" key="5">
    <source>
        <dbReference type="SAM" id="MobiDB-lite"/>
    </source>
</evidence>
<evidence type="ECO:0000259" key="6">
    <source>
        <dbReference type="Pfam" id="PF01385"/>
    </source>
</evidence>
<dbReference type="InterPro" id="IPR001959">
    <property type="entry name" value="Transposase"/>
</dbReference>
<dbReference type="Pfam" id="PF01385">
    <property type="entry name" value="OrfB_IS605"/>
    <property type="match status" value="1"/>
</dbReference>